<reference evidence="3" key="1">
    <citation type="submission" date="2017-09" db="EMBL/GenBank/DDBJ databases">
        <title>Luteimonas liuhanmingii sp.nov., isolated from the intestinal contents of Tibetan Plateau Pika in Yushu, Qinghai Province, China.</title>
        <authorList>
            <person name="Gui Z."/>
        </authorList>
    </citation>
    <scope>NUCLEOTIDE SEQUENCE [LARGE SCALE GENOMIC DNA]</scope>
    <source>
        <strain evidence="3">100111</strain>
    </source>
</reference>
<accession>A0A290XFM3</accession>
<evidence type="ECO:0000313" key="3">
    <source>
        <dbReference type="Proteomes" id="UP000218968"/>
    </source>
</evidence>
<evidence type="ECO:0000313" key="2">
    <source>
        <dbReference type="EMBL" id="ATD67818.1"/>
    </source>
</evidence>
<feature type="region of interest" description="Disordered" evidence="1">
    <location>
        <begin position="25"/>
        <end position="51"/>
    </location>
</feature>
<keyword evidence="3" id="KW-1185">Reference proteome</keyword>
<dbReference type="Proteomes" id="UP000218968">
    <property type="component" value="Chromosome"/>
</dbReference>
<dbReference type="KEGG" id="lum:CNR27_10585"/>
<evidence type="ECO:0000256" key="1">
    <source>
        <dbReference type="SAM" id="MobiDB-lite"/>
    </source>
</evidence>
<dbReference type="EMBL" id="CP023406">
    <property type="protein sequence ID" value="ATD67818.1"/>
    <property type="molecule type" value="Genomic_DNA"/>
</dbReference>
<proteinExistence type="predicted"/>
<organism evidence="2 3">
    <name type="scientific">Luteimonas chenhongjianii</name>
    <dbReference type="NCBI Taxonomy" id="2006110"/>
    <lineage>
        <taxon>Bacteria</taxon>
        <taxon>Pseudomonadati</taxon>
        <taxon>Pseudomonadota</taxon>
        <taxon>Gammaproteobacteria</taxon>
        <taxon>Lysobacterales</taxon>
        <taxon>Lysobacteraceae</taxon>
        <taxon>Luteimonas</taxon>
    </lineage>
</organism>
<gene>
    <name evidence="2" type="ORF">CNR27_10585</name>
</gene>
<sequence length="203" mass="21398">MATSAPDHHTERPLRMRNVRARIGGQQREVGASADGHGAERLGRTGGPGRVARAGDQPFVGRQAGLTHQAHFAMDREAGHVEELRIGAEHIGRVVIARHVAVHFHQARHHTRPAPSISVASAGTSTLSTASNAVILPSSTRTVWHCSRTSRSIGSTSTPMKATGGAPRGAYAFACNLAHASSAATHARHACRVTTAASRASRR</sequence>
<name>A0A290XFM3_9GAMM</name>
<protein>
    <submittedName>
        <fullName evidence="2">Uncharacterized protein</fullName>
    </submittedName>
</protein>
<dbReference type="AlphaFoldDB" id="A0A290XFM3"/>